<evidence type="ECO:0008006" key="3">
    <source>
        <dbReference type="Google" id="ProtNLM"/>
    </source>
</evidence>
<organism evidence="1 2">
    <name type="scientific">Candidatus Gallibacteroides avistercoris</name>
    <dbReference type="NCBI Taxonomy" id="2840833"/>
    <lineage>
        <taxon>Bacteria</taxon>
        <taxon>Pseudomonadati</taxon>
        <taxon>Bacteroidota</taxon>
        <taxon>Bacteroidia</taxon>
        <taxon>Bacteroidales</taxon>
        <taxon>Bacteroidaceae</taxon>
        <taxon>Bacteroidaceae incertae sedis</taxon>
        <taxon>Candidatus Gallibacteroides</taxon>
    </lineage>
</organism>
<protein>
    <recommendedName>
        <fullName evidence="3">LamG domain-containing protein</fullName>
    </recommendedName>
</protein>
<dbReference type="SUPFAM" id="SSF49899">
    <property type="entry name" value="Concanavalin A-like lectins/glucanases"/>
    <property type="match status" value="1"/>
</dbReference>
<gene>
    <name evidence="1" type="ORF">IAB03_08785</name>
</gene>
<feature type="non-terminal residue" evidence="1">
    <location>
        <position position="1"/>
    </location>
</feature>
<dbReference type="Pfam" id="PF13385">
    <property type="entry name" value="Laminin_G_3"/>
    <property type="match status" value="1"/>
</dbReference>
<evidence type="ECO:0000313" key="2">
    <source>
        <dbReference type="Proteomes" id="UP000824112"/>
    </source>
</evidence>
<dbReference type="Proteomes" id="UP000824112">
    <property type="component" value="Unassembled WGS sequence"/>
</dbReference>
<reference evidence="1" key="1">
    <citation type="submission" date="2020-10" db="EMBL/GenBank/DDBJ databases">
        <authorList>
            <person name="Gilroy R."/>
        </authorList>
    </citation>
    <scope>NUCLEOTIDE SEQUENCE</scope>
    <source>
        <strain evidence="1">CHK158-818</strain>
    </source>
</reference>
<proteinExistence type="predicted"/>
<sequence length="415" mass="47138">YQTDTEFKTEKAVMISKEAGFIDIHVFDDAKSRKAAKNNKAYWEKLAKEGLSEKNERVAQIKGFSASKMEGLPVSKAGESFIWQNDKADNRIVNAKGEFLRSCRLVPQGLAYIGQNGRIVCKGGNFYAPEQSDLEAIPQLAASQNQFSAELELLPYEAKQSGPARILTFSNGASLRDFTIGQEGDHLVMRLRTTVVGNNGVSNIHPEAVLGKIEANRPYHLIVSFQPGTLVWRLNGKLGQADWPGDLTNWENMYLQVGDERDADRKWLGEVRNIRLYAYALSAKEQKKRYAQAQKRLNELIPEKPVRVKARLVEESVPPTIEQLNEQGYKRCLTTRHFRITEVLEGKTLPSQDIVVKEWCILDLIPLNRREVGKEYELSLYDARDHKELDNEYTVEGLSQFDLPVYYSTELSPVR</sequence>
<dbReference type="Gene3D" id="2.60.120.200">
    <property type="match status" value="1"/>
</dbReference>
<reference evidence="1" key="2">
    <citation type="journal article" date="2021" name="PeerJ">
        <title>Extensive microbial diversity within the chicken gut microbiome revealed by metagenomics and culture.</title>
        <authorList>
            <person name="Gilroy R."/>
            <person name="Ravi A."/>
            <person name="Getino M."/>
            <person name="Pursley I."/>
            <person name="Horton D.L."/>
            <person name="Alikhan N.F."/>
            <person name="Baker D."/>
            <person name="Gharbi K."/>
            <person name="Hall N."/>
            <person name="Watson M."/>
            <person name="Adriaenssens E.M."/>
            <person name="Foster-Nyarko E."/>
            <person name="Jarju S."/>
            <person name="Secka A."/>
            <person name="Antonio M."/>
            <person name="Oren A."/>
            <person name="Chaudhuri R.R."/>
            <person name="La Ragione R."/>
            <person name="Hildebrand F."/>
            <person name="Pallen M.J."/>
        </authorList>
    </citation>
    <scope>NUCLEOTIDE SEQUENCE</scope>
    <source>
        <strain evidence="1">CHK158-818</strain>
    </source>
</reference>
<dbReference type="AlphaFoldDB" id="A0A9D1SDS2"/>
<comment type="caution">
    <text evidence="1">The sequence shown here is derived from an EMBL/GenBank/DDBJ whole genome shotgun (WGS) entry which is preliminary data.</text>
</comment>
<dbReference type="GO" id="GO:0005975">
    <property type="term" value="P:carbohydrate metabolic process"/>
    <property type="evidence" value="ECO:0007669"/>
    <property type="project" value="UniProtKB-ARBA"/>
</dbReference>
<dbReference type="GO" id="GO:0004553">
    <property type="term" value="F:hydrolase activity, hydrolyzing O-glycosyl compounds"/>
    <property type="evidence" value="ECO:0007669"/>
    <property type="project" value="UniProtKB-ARBA"/>
</dbReference>
<dbReference type="InterPro" id="IPR013320">
    <property type="entry name" value="ConA-like_dom_sf"/>
</dbReference>
<name>A0A9D1SDS2_9BACT</name>
<accession>A0A9D1SDS2</accession>
<evidence type="ECO:0000313" key="1">
    <source>
        <dbReference type="EMBL" id="HIU55883.1"/>
    </source>
</evidence>
<dbReference type="EMBL" id="DVNA01000199">
    <property type="protein sequence ID" value="HIU55883.1"/>
    <property type="molecule type" value="Genomic_DNA"/>
</dbReference>